<dbReference type="Proteomes" id="UP001212997">
    <property type="component" value="Unassembled WGS sequence"/>
</dbReference>
<evidence type="ECO:0000256" key="1">
    <source>
        <dbReference type="SAM" id="MobiDB-lite"/>
    </source>
</evidence>
<evidence type="ECO:0000313" key="3">
    <source>
        <dbReference type="Proteomes" id="UP001212997"/>
    </source>
</evidence>
<keyword evidence="3" id="KW-1185">Reference proteome</keyword>
<organism evidence="2 3">
    <name type="scientific">Meripilus lineatus</name>
    <dbReference type="NCBI Taxonomy" id="2056292"/>
    <lineage>
        <taxon>Eukaryota</taxon>
        <taxon>Fungi</taxon>
        <taxon>Dikarya</taxon>
        <taxon>Basidiomycota</taxon>
        <taxon>Agaricomycotina</taxon>
        <taxon>Agaricomycetes</taxon>
        <taxon>Polyporales</taxon>
        <taxon>Meripilaceae</taxon>
        <taxon>Meripilus</taxon>
    </lineage>
</organism>
<feature type="compositionally biased region" description="Basic residues" evidence="1">
    <location>
        <begin position="362"/>
        <end position="375"/>
    </location>
</feature>
<protein>
    <submittedName>
        <fullName evidence="2">Uncharacterized protein</fullName>
    </submittedName>
</protein>
<feature type="region of interest" description="Disordered" evidence="1">
    <location>
        <begin position="318"/>
        <end position="381"/>
    </location>
</feature>
<feature type="compositionally biased region" description="Low complexity" evidence="1">
    <location>
        <begin position="325"/>
        <end position="339"/>
    </location>
</feature>
<comment type="caution">
    <text evidence="2">The sequence shown here is derived from an EMBL/GenBank/DDBJ whole genome shotgun (WGS) entry which is preliminary data.</text>
</comment>
<proteinExistence type="predicted"/>
<evidence type="ECO:0000313" key="2">
    <source>
        <dbReference type="EMBL" id="KAJ3475065.1"/>
    </source>
</evidence>
<gene>
    <name evidence="2" type="ORF">NLI96_g12081</name>
</gene>
<reference evidence="2" key="1">
    <citation type="submission" date="2022-07" db="EMBL/GenBank/DDBJ databases">
        <title>Genome Sequence of Physisporinus lineatus.</title>
        <authorList>
            <person name="Buettner E."/>
        </authorList>
    </citation>
    <scope>NUCLEOTIDE SEQUENCE</scope>
    <source>
        <strain evidence="2">VT162</strain>
    </source>
</reference>
<dbReference type="EMBL" id="JANAWD010000924">
    <property type="protein sequence ID" value="KAJ3475065.1"/>
    <property type="molecule type" value="Genomic_DNA"/>
</dbReference>
<name>A0AAD5UVG3_9APHY</name>
<sequence length="677" mass="76878">MDPRETWYDRVKHQLPSQLTYQDGLVGAMTDDGQWVLTSPNVTFVPNPVLDHIRVEVRSDGRFGLQDPIQWPQLFSRMYSHYPLILRRPADPNDPRQPIWWRPTKQDFIPIHRSAVSCLGTLAAQPRRRLGQLVEGMTSRVSLFVEKQTKPNQYINFCNLSMRAAFNCLTFPSTYRDLVVQVANVQRYWLESNAMLEYLGNHIDRFLTLAVGPPPPAELSFMGTYTADPVAAWKLFSAGIPVWLIRASHSITSDVSVADLVFLSRPTDIETNSTGFGQLVYIGHVGERHHAAVSRGGHTYMDIPTIFLSHQNTTQGAAQYKQQLSTSQAGQAAPSSSSQVLDARPPQPQKAGKAINASMRPQARHAPYRRDKRPSKATPAEIAVSQRDKFVEENHPLFPPPIPVWTECLAQVNRQAPTLGRMDYFIPEPALLVGPSSRPPKSRYFRNWLQGREPWIHIMTHSTYRQGPIHQQWWRNFLNHQSLDEAEGGLSHTAKKKAEVLALFKALSPDEESGTVRDDVEFYGRSFPLDPLNTQLCKEVVWEVFEMGFRLELWALDQHIRPSSSQSPQEQQVEEYVRLDLISQIFGGGGHIRLVDLPMNNGGLAAVDTRERIPALEAFRSVLIRWPGVPDALQQHISINLSHQQVEELERLAVKFYLDQFYIHSSRAAIVPHRFPV</sequence>
<dbReference type="AlphaFoldDB" id="A0AAD5UVG3"/>
<accession>A0AAD5UVG3</accession>